<organism evidence="1 2">
    <name type="scientific">Faecalibaculum rodentium</name>
    <dbReference type="NCBI Taxonomy" id="1702221"/>
    <lineage>
        <taxon>Bacteria</taxon>
        <taxon>Bacillati</taxon>
        <taxon>Bacillota</taxon>
        <taxon>Erysipelotrichia</taxon>
        <taxon>Erysipelotrichales</taxon>
        <taxon>Erysipelotrichaceae</taxon>
        <taxon>Faecalibaculum</taxon>
    </lineage>
</organism>
<dbReference type="Proteomes" id="UP000069771">
    <property type="component" value="Chromosome"/>
</dbReference>
<name>A0A140DXC2_9FIRM</name>
<dbReference type="EMBL" id="CP011391">
    <property type="protein sequence ID" value="AMK55299.1"/>
    <property type="molecule type" value="Genomic_DNA"/>
</dbReference>
<sequence length="39" mass="4406">MILWNHKVMAGFRRCRHVSSGAREYEKTAERSAASGKLA</sequence>
<dbReference type="KEGG" id="fro:AALO17_21650"/>
<reference evidence="1 2" key="1">
    <citation type="journal article" date="2016" name="Gut Pathog.">
        <title>Whole genome sequencing of "Faecalibaculum rodentium" ALO17, isolated from C57BL/6J laboratory mouse feces.</title>
        <authorList>
            <person name="Lim S."/>
            <person name="Chang D.H."/>
            <person name="Ahn S."/>
            <person name="Kim B.C."/>
        </authorList>
    </citation>
    <scope>NUCLEOTIDE SEQUENCE [LARGE SCALE GENOMIC DNA]</scope>
    <source>
        <strain evidence="1 2">Alo17</strain>
    </source>
</reference>
<keyword evidence="2" id="KW-1185">Reference proteome</keyword>
<dbReference type="AlphaFoldDB" id="A0A140DXC2"/>
<accession>A0A140DXC2</accession>
<dbReference type="STRING" id="1702221.AALO17_21650"/>
<evidence type="ECO:0000313" key="2">
    <source>
        <dbReference type="Proteomes" id="UP000069771"/>
    </source>
</evidence>
<proteinExistence type="predicted"/>
<protein>
    <submittedName>
        <fullName evidence="1">Uncharacterized protein</fullName>
    </submittedName>
</protein>
<evidence type="ECO:0000313" key="1">
    <source>
        <dbReference type="EMBL" id="AMK55299.1"/>
    </source>
</evidence>
<gene>
    <name evidence="1" type="ORF">AALO17_21650</name>
</gene>